<comment type="subcellular location">
    <subcellularLocation>
        <location evidence="1">Membrane</location>
        <topology evidence="1">Multi-pass membrane protein</topology>
    </subcellularLocation>
</comment>
<evidence type="ECO:0000256" key="4">
    <source>
        <dbReference type="ARBA" id="ARBA00023136"/>
    </source>
</evidence>
<organism evidence="6 7">
    <name type="scientific">Acetobacterium woodii (strain ATCC 29683 / DSM 1030 / JCM 2381 / KCTC 1655 / WB1)</name>
    <dbReference type="NCBI Taxonomy" id="931626"/>
    <lineage>
        <taxon>Bacteria</taxon>
        <taxon>Bacillati</taxon>
        <taxon>Bacillota</taxon>
        <taxon>Clostridia</taxon>
        <taxon>Eubacteriales</taxon>
        <taxon>Eubacteriaceae</taxon>
        <taxon>Acetobacterium</taxon>
    </lineage>
</organism>
<dbReference type="GO" id="GO:0022857">
    <property type="term" value="F:transmembrane transporter activity"/>
    <property type="evidence" value="ECO:0007669"/>
    <property type="project" value="UniProtKB-ARBA"/>
</dbReference>
<dbReference type="KEGG" id="awo:Awo_c12150"/>
<sequence>MKKVQDGSTRNRLYFIHAAIAIAIMIFFRFIPPFGEMTPLGMELLGIFIGLLWAWIKCDMVWPSVLAFMFLGFSSYTPSGTVSLSAAFGNPLIQLIIWLLVFAAILMVSGISEQIAQRLIASKYTKGRPWVLSIVILVAVYVGAAFGANLALILICWEFVSTISKQVGYGKEDRWPKMMVVSIVFTSCIGTVLMPFSVGVVASFGYLTAASDGLVGNYNYFSYLVFSLIFSLSVFAIFMLINKYIVRPDMSKLKEVNVDMGEIPPINTKQKLAVGALIVLVLVTILPSILPANIQAYMNMIGTPLLVLAVPAFITIFRDKEGKPYFTFQELAGRGVLWNMIFMVAAAITMGGAISSPEAGFNATFISAFMPILSGMSPYLFALVIVVVTLILTNLINNAVAGAIMVPLMYSFSTAIGANPLLITALIIFASNVGLLLPCASPVGAMLAGNKEWMNPIDVVYFSSLYILATIIAVAIIGIPIGSLFFQ</sequence>
<evidence type="ECO:0000256" key="5">
    <source>
        <dbReference type="SAM" id="Phobius"/>
    </source>
</evidence>
<feature type="transmembrane region" description="Helical" evidence="5">
    <location>
        <begin position="422"/>
        <end position="447"/>
    </location>
</feature>
<dbReference type="EMBL" id="CP002987">
    <property type="protein sequence ID" value="AFA47999.1"/>
    <property type="molecule type" value="Genomic_DNA"/>
</dbReference>
<evidence type="ECO:0000313" key="7">
    <source>
        <dbReference type="Proteomes" id="UP000007177"/>
    </source>
</evidence>
<feature type="transmembrane region" description="Helical" evidence="5">
    <location>
        <begin position="44"/>
        <end position="71"/>
    </location>
</feature>
<feature type="transmembrane region" description="Helical" evidence="5">
    <location>
        <begin position="92"/>
        <end position="111"/>
    </location>
</feature>
<dbReference type="RefSeq" id="WP_014355602.1">
    <property type="nucleotide sequence ID" value="NC_016894.1"/>
</dbReference>
<dbReference type="STRING" id="931626.Awo_c12150"/>
<gene>
    <name evidence="6" type="ordered locus">Awo_c12150</name>
</gene>
<evidence type="ECO:0000313" key="6">
    <source>
        <dbReference type="EMBL" id="AFA47999.1"/>
    </source>
</evidence>
<feature type="transmembrane region" description="Helical" evidence="5">
    <location>
        <begin position="178"/>
        <end position="208"/>
    </location>
</feature>
<dbReference type="GO" id="GO:0005886">
    <property type="term" value="C:plasma membrane"/>
    <property type="evidence" value="ECO:0007669"/>
    <property type="project" value="TreeGrafter"/>
</dbReference>
<dbReference type="Proteomes" id="UP000007177">
    <property type="component" value="Chromosome"/>
</dbReference>
<evidence type="ECO:0000256" key="1">
    <source>
        <dbReference type="ARBA" id="ARBA00004141"/>
    </source>
</evidence>
<feature type="transmembrane region" description="Helical" evidence="5">
    <location>
        <begin position="12"/>
        <end position="32"/>
    </location>
</feature>
<dbReference type="OrthoDB" id="5445144at2"/>
<feature type="transmembrane region" description="Helical" evidence="5">
    <location>
        <begin position="399"/>
        <end position="416"/>
    </location>
</feature>
<proteinExistence type="predicted"/>
<keyword evidence="2 5" id="KW-0812">Transmembrane</keyword>
<protein>
    <submittedName>
        <fullName evidence="6">Sodium/sulfate symporter</fullName>
    </submittedName>
</protein>
<reference evidence="7" key="1">
    <citation type="submission" date="2011-07" db="EMBL/GenBank/DDBJ databases">
        <title>Complete genome sequence of Acetobacterium woodii.</title>
        <authorList>
            <person name="Poehlein A."/>
            <person name="Schmidt S."/>
            <person name="Kaster A.-K."/>
            <person name="Goenrich M."/>
            <person name="Vollmers J."/>
            <person name="Thuermer A."/>
            <person name="Gottschalk G."/>
            <person name="Thauer R.K."/>
            <person name="Daniel R."/>
            <person name="Mueller V."/>
        </authorList>
    </citation>
    <scope>NUCLEOTIDE SEQUENCE [LARGE SCALE GENOMIC DNA]</scope>
    <source>
        <strain evidence="7">ATCC 29683 / DSM 1030 / JCM 2381 / KCTC 1655 / WB1</strain>
    </source>
</reference>
<keyword evidence="7" id="KW-1185">Reference proteome</keyword>
<feature type="transmembrane region" description="Helical" evidence="5">
    <location>
        <begin position="336"/>
        <end position="356"/>
    </location>
</feature>
<feature type="transmembrane region" description="Helical" evidence="5">
    <location>
        <begin position="220"/>
        <end position="241"/>
    </location>
</feature>
<feature type="transmembrane region" description="Helical" evidence="5">
    <location>
        <begin position="459"/>
        <end position="486"/>
    </location>
</feature>
<dbReference type="eggNOG" id="COG0471">
    <property type="taxonomic scope" value="Bacteria"/>
</dbReference>
<keyword evidence="3 5" id="KW-1133">Transmembrane helix</keyword>
<reference evidence="6 7" key="2">
    <citation type="journal article" date="2012" name="PLoS ONE">
        <title>An ancient pathway combining carbon dioxide fixation with the generation and utilization of a sodium ion gradient for ATP synthesis.</title>
        <authorList>
            <person name="Poehlein A."/>
            <person name="Schmidt S."/>
            <person name="Kaster A.K."/>
            <person name="Goenrich M."/>
            <person name="Vollmers J."/>
            <person name="Thurmer A."/>
            <person name="Bertsch J."/>
            <person name="Schuchmann K."/>
            <person name="Voigt B."/>
            <person name="Hecker M."/>
            <person name="Daniel R."/>
            <person name="Thauer R.K."/>
            <person name="Gottschalk G."/>
            <person name="Muller V."/>
        </authorList>
    </citation>
    <scope>NUCLEOTIDE SEQUENCE [LARGE SCALE GENOMIC DNA]</scope>
    <source>
        <strain evidence="7">ATCC 29683 / DSM 1030 / JCM 2381 / KCTC 1655 / WB1</strain>
    </source>
</reference>
<accession>H6LDV6</accession>
<feature type="transmembrane region" description="Helical" evidence="5">
    <location>
        <begin position="131"/>
        <end position="157"/>
    </location>
</feature>
<feature type="transmembrane region" description="Helical" evidence="5">
    <location>
        <begin position="296"/>
        <end position="316"/>
    </location>
</feature>
<dbReference type="PANTHER" id="PTHR10283">
    <property type="entry name" value="SOLUTE CARRIER FAMILY 13 MEMBER"/>
    <property type="match status" value="1"/>
</dbReference>
<name>H6LDV6_ACEWD</name>
<feature type="transmembrane region" description="Helical" evidence="5">
    <location>
        <begin position="368"/>
        <end position="392"/>
    </location>
</feature>
<keyword evidence="4 5" id="KW-0472">Membrane</keyword>
<evidence type="ECO:0000256" key="2">
    <source>
        <dbReference type="ARBA" id="ARBA00022692"/>
    </source>
</evidence>
<dbReference type="HOGENOM" id="CLU_043251_0_0_9"/>
<evidence type="ECO:0000256" key="3">
    <source>
        <dbReference type="ARBA" id="ARBA00022989"/>
    </source>
</evidence>
<feature type="transmembrane region" description="Helical" evidence="5">
    <location>
        <begin position="272"/>
        <end position="290"/>
    </location>
</feature>
<dbReference type="AlphaFoldDB" id="H6LDV6"/>